<organism evidence="1 2">
    <name type="scientific">Orientia tsutsugamushi str. Gilliam</name>
    <dbReference type="NCBI Taxonomy" id="1359184"/>
    <lineage>
        <taxon>Bacteria</taxon>
        <taxon>Pseudomonadati</taxon>
        <taxon>Pseudomonadota</taxon>
        <taxon>Alphaproteobacteria</taxon>
        <taxon>Rickettsiales</taxon>
        <taxon>Rickettsiaceae</taxon>
        <taxon>Rickettsieae</taxon>
        <taxon>Orientia</taxon>
    </lineage>
</organism>
<dbReference type="Proteomes" id="UP000033769">
    <property type="component" value="Unassembled WGS sequence"/>
</dbReference>
<dbReference type="EMBL" id="LANO01000004">
    <property type="protein sequence ID" value="KJV53800.1"/>
    <property type="molecule type" value="Genomic_DNA"/>
</dbReference>
<dbReference type="AlphaFoldDB" id="A0A0F3MDH7"/>
<reference evidence="1 2" key="1">
    <citation type="submission" date="2015-02" db="EMBL/GenBank/DDBJ databases">
        <title>Genome Sequencing of Rickettsiales.</title>
        <authorList>
            <person name="Daugherty S.C."/>
            <person name="Su Q."/>
            <person name="Abolude K."/>
            <person name="Beier-Sexton M."/>
            <person name="Carlyon J.A."/>
            <person name="Carter R."/>
            <person name="Day N.P."/>
            <person name="Dumler S.J."/>
            <person name="Dyachenko V."/>
            <person name="Godinez A."/>
            <person name="Kurtti T.J."/>
            <person name="Lichay M."/>
            <person name="Mullins K.E."/>
            <person name="Ott S."/>
            <person name="Pappas-Brown V."/>
            <person name="Paris D.H."/>
            <person name="Patel P."/>
            <person name="Richards A.L."/>
            <person name="Sadzewicz L."/>
            <person name="Sears K."/>
            <person name="Seidman D."/>
            <person name="Sengamalay N."/>
            <person name="Stenos J."/>
            <person name="Tallon L.J."/>
            <person name="Vincent G."/>
            <person name="Fraser C.M."/>
            <person name="Munderloh U."/>
            <person name="Dunning-Hotopp J.C."/>
        </authorList>
    </citation>
    <scope>NUCLEOTIDE SEQUENCE [LARGE SCALE GENOMIC DNA]</scope>
    <source>
        <strain evidence="1 2">Gilliam</strain>
    </source>
</reference>
<comment type="caution">
    <text evidence="1">The sequence shown here is derived from an EMBL/GenBank/DDBJ whole genome shotgun (WGS) entry which is preliminary data.</text>
</comment>
<sequence>MRKRKAKEITLEELHNKYIEEYGKIYTINWQSNAVRIHNYGNSYIKKDKQDSKE</sequence>
<protein>
    <submittedName>
        <fullName evidence="1">Putative integrase</fullName>
    </submittedName>
</protein>
<name>A0A0F3MDH7_ORITS</name>
<evidence type="ECO:0000313" key="1">
    <source>
        <dbReference type="EMBL" id="KJV53800.1"/>
    </source>
</evidence>
<accession>A0A0F3MDH7</accession>
<gene>
    <name evidence="1" type="ORF">OTSGILL_0505</name>
</gene>
<evidence type="ECO:0000313" key="2">
    <source>
        <dbReference type="Proteomes" id="UP000033769"/>
    </source>
</evidence>
<dbReference type="PATRIC" id="fig|1359184.3.peg.1880"/>
<proteinExistence type="predicted"/>